<keyword evidence="4 9" id="KW-0808">Transferase</keyword>
<dbReference type="InterPro" id="IPR020568">
    <property type="entry name" value="Ribosomal_Su5_D2-typ_SF"/>
</dbReference>
<dbReference type="PANTHER" id="PTHR43527:SF2">
    <property type="entry name" value="4-DIPHOSPHOCYTIDYL-2-C-METHYL-D-ERYTHRITOL KINASE, CHLOROPLASTIC"/>
    <property type="match status" value="1"/>
</dbReference>
<evidence type="ECO:0000313" key="13">
    <source>
        <dbReference type="Proteomes" id="UP000029723"/>
    </source>
</evidence>
<dbReference type="GO" id="GO:0050515">
    <property type="term" value="F:4-(cytidine 5'-diphospho)-2-C-methyl-D-erythritol kinase activity"/>
    <property type="evidence" value="ECO:0007669"/>
    <property type="project" value="UniProtKB-UniRule"/>
</dbReference>
<dbReference type="InterPro" id="IPR036554">
    <property type="entry name" value="GHMP_kinase_C_sf"/>
</dbReference>
<reference evidence="12 13" key="1">
    <citation type="submission" date="2014-07" db="EMBL/GenBank/DDBJ databases">
        <authorList>
            <person name="McCorrison J."/>
            <person name="Sanka R."/>
            <person name="Torralba M."/>
            <person name="Gillis M."/>
            <person name="Haft D.H."/>
            <person name="Methe B."/>
            <person name="Sutton G."/>
            <person name="Nelson K.E."/>
        </authorList>
    </citation>
    <scope>NUCLEOTIDE SEQUENCE [LARGE SCALE GENOMIC DNA]</scope>
    <source>
        <strain evidence="12 13">S9-PR14</strain>
    </source>
</reference>
<evidence type="ECO:0000256" key="1">
    <source>
        <dbReference type="ARBA" id="ARBA00009684"/>
    </source>
</evidence>
<dbReference type="InterPro" id="IPR014721">
    <property type="entry name" value="Ribsml_uS5_D2-typ_fold_subgr"/>
</dbReference>
<evidence type="ECO:0000256" key="2">
    <source>
        <dbReference type="ARBA" id="ARBA00012052"/>
    </source>
</evidence>
<protein>
    <recommendedName>
        <fullName evidence="3 9">4-diphosphocytidyl-2-C-methyl-D-erythritol kinase</fullName>
        <shortName evidence="9">CMK</shortName>
        <ecNumber evidence="2 9">2.7.1.148</ecNumber>
    </recommendedName>
    <alternativeName>
        <fullName evidence="8 9">4-(cytidine-5'-diphospho)-2-C-methyl-D-erythritol kinase</fullName>
    </alternativeName>
</protein>
<evidence type="ECO:0000256" key="7">
    <source>
        <dbReference type="ARBA" id="ARBA00022840"/>
    </source>
</evidence>
<proteinExistence type="inferred from homology"/>
<dbReference type="SUPFAM" id="SSF55060">
    <property type="entry name" value="GHMP Kinase, C-terminal domain"/>
    <property type="match status" value="1"/>
</dbReference>
<name>A0A098YSC6_9BACT</name>
<comment type="pathway">
    <text evidence="9">Isoprenoid biosynthesis; isopentenyl diphosphate biosynthesis via DXP pathway; isopentenyl diphosphate from 1-deoxy-D-xylulose 5-phosphate: step 3/6.</text>
</comment>
<keyword evidence="7 9" id="KW-0067">ATP-binding</keyword>
<keyword evidence="6 9" id="KW-0418">Kinase</keyword>
<dbReference type="Gene3D" id="3.30.230.10">
    <property type="match status" value="1"/>
</dbReference>
<dbReference type="InterPro" id="IPR006204">
    <property type="entry name" value="GHMP_kinase_N_dom"/>
</dbReference>
<organism evidence="12 13">
    <name type="scientific">Hoylesella timonensis S9-PR14</name>
    <dbReference type="NCBI Taxonomy" id="1401062"/>
    <lineage>
        <taxon>Bacteria</taxon>
        <taxon>Pseudomonadati</taxon>
        <taxon>Bacteroidota</taxon>
        <taxon>Bacteroidia</taxon>
        <taxon>Bacteroidales</taxon>
        <taxon>Prevotellaceae</taxon>
        <taxon>Hoylesella</taxon>
    </lineage>
</organism>
<dbReference type="AlphaFoldDB" id="A0A098YSC6"/>
<evidence type="ECO:0000256" key="5">
    <source>
        <dbReference type="ARBA" id="ARBA00022741"/>
    </source>
</evidence>
<dbReference type="Proteomes" id="UP000029723">
    <property type="component" value="Unassembled WGS sequence"/>
</dbReference>
<feature type="domain" description="GHMP kinase N-terminal" evidence="10">
    <location>
        <begin position="70"/>
        <end position="144"/>
    </location>
</feature>
<dbReference type="GO" id="GO:0019288">
    <property type="term" value="P:isopentenyl diphosphate biosynthetic process, methylerythritol 4-phosphate pathway"/>
    <property type="evidence" value="ECO:0007669"/>
    <property type="project" value="UniProtKB-UniRule"/>
</dbReference>
<dbReference type="PIRSF" id="PIRSF010376">
    <property type="entry name" value="IspE"/>
    <property type="match status" value="1"/>
</dbReference>
<keyword evidence="5 9" id="KW-0547">Nucleotide-binding</keyword>
<dbReference type="HAMAP" id="MF_00061">
    <property type="entry name" value="IspE"/>
    <property type="match status" value="1"/>
</dbReference>
<evidence type="ECO:0000256" key="6">
    <source>
        <dbReference type="ARBA" id="ARBA00022777"/>
    </source>
</evidence>
<dbReference type="InterPro" id="IPR004424">
    <property type="entry name" value="IspE"/>
</dbReference>
<dbReference type="Pfam" id="PF08544">
    <property type="entry name" value="GHMP_kinases_C"/>
    <property type="match status" value="1"/>
</dbReference>
<accession>A0A098YSC6</accession>
<dbReference type="GO" id="GO:0005524">
    <property type="term" value="F:ATP binding"/>
    <property type="evidence" value="ECO:0007669"/>
    <property type="project" value="UniProtKB-UniRule"/>
</dbReference>
<gene>
    <name evidence="9" type="primary">ispE</name>
    <name evidence="12" type="ORF">HMPREF9304_05325</name>
</gene>
<keyword evidence="9" id="KW-0414">Isoprene biosynthesis</keyword>
<dbReference type="OrthoDB" id="9809438at2"/>
<dbReference type="EC" id="2.7.1.148" evidence="2 9"/>
<dbReference type="NCBIfam" id="TIGR00154">
    <property type="entry name" value="ispE"/>
    <property type="match status" value="1"/>
</dbReference>
<comment type="caution">
    <text evidence="12">The sequence shown here is derived from an EMBL/GenBank/DDBJ whole genome shotgun (WGS) entry which is preliminary data.</text>
</comment>
<comment type="function">
    <text evidence="9">Catalyzes the phosphorylation of the position 2 hydroxy group of 4-diphosphocytidyl-2C-methyl-D-erythritol.</text>
</comment>
<evidence type="ECO:0000256" key="4">
    <source>
        <dbReference type="ARBA" id="ARBA00022679"/>
    </source>
</evidence>
<feature type="binding site" evidence="9">
    <location>
        <begin position="97"/>
        <end position="107"/>
    </location>
    <ligand>
        <name>ATP</name>
        <dbReference type="ChEBI" id="CHEBI:30616"/>
    </ligand>
</feature>
<evidence type="ECO:0000313" key="12">
    <source>
        <dbReference type="EMBL" id="KGI22284.1"/>
    </source>
</evidence>
<comment type="catalytic activity">
    <reaction evidence="9">
        <text>4-CDP-2-C-methyl-D-erythritol + ATP = 4-CDP-2-C-methyl-D-erythritol 2-phosphate + ADP + H(+)</text>
        <dbReference type="Rhea" id="RHEA:18437"/>
        <dbReference type="ChEBI" id="CHEBI:15378"/>
        <dbReference type="ChEBI" id="CHEBI:30616"/>
        <dbReference type="ChEBI" id="CHEBI:57823"/>
        <dbReference type="ChEBI" id="CHEBI:57919"/>
        <dbReference type="ChEBI" id="CHEBI:456216"/>
        <dbReference type="EC" id="2.7.1.148"/>
    </reaction>
</comment>
<dbReference type="EMBL" id="JRPQ01000075">
    <property type="protein sequence ID" value="KGI22284.1"/>
    <property type="molecule type" value="Genomic_DNA"/>
</dbReference>
<dbReference type="UniPathway" id="UPA00056">
    <property type="reaction ID" value="UER00094"/>
</dbReference>
<dbReference type="RefSeq" id="WP_036927025.1">
    <property type="nucleotide sequence ID" value="NZ_JRPQ01000075.1"/>
</dbReference>
<evidence type="ECO:0000256" key="8">
    <source>
        <dbReference type="ARBA" id="ARBA00032554"/>
    </source>
</evidence>
<feature type="domain" description="GHMP kinase C-terminal" evidence="11">
    <location>
        <begin position="212"/>
        <end position="261"/>
    </location>
</feature>
<feature type="active site" evidence="9">
    <location>
        <position position="139"/>
    </location>
</feature>
<feature type="active site" evidence="9">
    <location>
        <position position="8"/>
    </location>
</feature>
<evidence type="ECO:0000256" key="3">
    <source>
        <dbReference type="ARBA" id="ARBA00017473"/>
    </source>
</evidence>
<sequence>MVVFPCAKINLGLQVVGIRENGYHDIETVFYPIPLHDALEITPMDDEFPSDTRCDIKITGNFIPGKDEDNLVVKAYKLLANDFDLPKIHIHLCKQIPTQAGLGGGSSDAAYMLKLLNEQFSLNLTVDKLKEYAARLGADCAFFIKSEPCFASGIGDILEPISNSSHLLKGYKLALIKPDIAISTQRAYQQINVKKPSVSCKDIIQKPIKYWKDELFNDFETPVFQEFTELKAIKEQLYQQGAIYASMSGSGSAIYGIFEDEPSHIHKLFDSYFTEVLTL</sequence>
<dbReference type="GO" id="GO:0016114">
    <property type="term" value="P:terpenoid biosynthetic process"/>
    <property type="evidence" value="ECO:0007669"/>
    <property type="project" value="UniProtKB-UniRule"/>
</dbReference>
<dbReference type="SUPFAM" id="SSF54211">
    <property type="entry name" value="Ribosomal protein S5 domain 2-like"/>
    <property type="match status" value="1"/>
</dbReference>
<evidence type="ECO:0000259" key="11">
    <source>
        <dbReference type="Pfam" id="PF08544"/>
    </source>
</evidence>
<dbReference type="InterPro" id="IPR013750">
    <property type="entry name" value="GHMP_kinase_C_dom"/>
</dbReference>
<dbReference type="Pfam" id="PF00288">
    <property type="entry name" value="GHMP_kinases_N"/>
    <property type="match status" value="1"/>
</dbReference>
<comment type="similarity">
    <text evidence="1 9">Belongs to the GHMP kinase family. IspE subfamily.</text>
</comment>
<dbReference type="PANTHER" id="PTHR43527">
    <property type="entry name" value="4-DIPHOSPHOCYTIDYL-2-C-METHYL-D-ERYTHRITOL KINASE, CHLOROPLASTIC"/>
    <property type="match status" value="1"/>
</dbReference>
<dbReference type="Gene3D" id="3.30.70.890">
    <property type="entry name" value="GHMP kinase, C-terminal domain"/>
    <property type="match status" value="1"/>
</dbReference>
<evidence type="ECO:0000256" key="9">
    <source>
        <dbReference type="HAMAP-Rule" id="MF_00061"/>
    </source>
</evidence>
<evidence type="ECO:0000259" key="10">
    <source>
        <dbReference type="Pfam" id="PF00288"/>
    </source>
</evidence>